<protein>
    <recommendedName>
        <fullName evidence="4">16S rRNA (cytosine(967)-C(5))-methyltransferase</fullName>
        <ecNumber evidence="4">2.1.1.176</ecNumber>
    </recommendedName>
    <alternativeName>
        <fullName evidence="11">16S rRNA m5C967 methyltransferase</fullName>
    </alternativeName>
    <alternativeName>
        <fullName evidence="12">rRNA (cytosine-C(5)-)-methyltransferase RsmB</fullName>
    </alternativeName>
</protein>
<evidence type="ECO:0000259" key="15">
    <source>
        <dbReference type="PROSITE" id="PS51686"/>
    </source>
</evidence>
<dbReference type="RefSeq" id="WP_114277793.1">
    <property type="nucleotide sequence ID" value="NZ_QPJY01000001.1"/>
</dbReference>
<dbReference type="Gene3D" id="3.30.70.1170">
    <property type="entry name" value="Sun protein, domain 3"/>
    <property type="match status" value="1"/>
</dbReference>
<keyword evidence="8 14" id="KW-0808">Transferase</keyword>
<dbReference type="InterPro" id="IPR035926">
    <property type="entry name" value="NusB-like_sf"/>
</dbReference>
<comment type="catalytic activity">
    <reaction evidence="13">
        <text>cytidine(967) in 16S rRNA + S-adenosyl-L-methionine = 5-methylcytidine(967) in 16S rRNA + S-adenosyl-L-homocysteine + H(+)</text>
        <dbReference type="Rhea" id="RHEA:42748"/>
        <dbReference type="Rhea" id="RHEA-COMP:10219"/>
        <dbReference type="Rhea" id="RHEA-COMP:10220"/>
        <dbReference type="ChEBI" id="CHEBI:15378"/>
        <dbReference type="ChEBI" id="CHEBI:57856"/>
        <dbReference type="ChEBI" id="CHEBI:59789"/>
        <dbReference type="ChEBI" id="CHEBI:74483"/>
        <dbReference type="ChEBI" id="CHEBI:82748"/>
        <dbReference type="EC" id="2.1.1.176"/>
    </reaction>
</comment>
<dbReference type="PANTHER" id="PTHR22807:SF61">
    <property type="entry name" value="NOL1_NOP2_SUN FAMILY PROTEIN _ ANTITERMINATION NUSB DOMAIN-CONTAINING PROTEIN"/>
    <property type="match status" value="1"/>
</dbReference>
<feature type="domain" description="SAM-dependent MTase RsmB/NOP-type" evidence="15">
    <location>
        <begin position="162"/>
        <end position="433"/>
    </location>
</feature>
<comment type="function">
    <text evidence="1">Specifically methylates the cytosine at position 967 (m5C967) of 16S rRNA.</text>
</comment>
<feature type="active site" description="Nucleophile" evidence="14">
    <location>
        <position position="375"/>
    </location>
</feature>
<dbReference type="PROSITE" id="PS01153">
    <property type="entry name" value="NOL1_NOP2_SUN"/>
    <property type="match status" value="1"/>
</dbReference>
<evidence type="ECO:0000256" key="13">
    <source>
        <dbReference type="ARBA" id="ARBA00047283"/>
    </source>
</evidence>
<dbReference type="Gene3D" id="1.10.940.10">
    <property type="entry name" value="NusB-like"/>
    <property type="match status" value="1"/>
</dbReference>
<feature type="binding site" evidence="14">
    <location>
        <position position="277"/>
    </location>
    <ligand>
        <name>S-adenosyl-L-methionine</name>
        <dbReference type="ChEBI" id="CHEBI:59789"/>
    </ligand>
</feature>
<dbReference type="NCBIfam" id="NF008149">
    <property type="entry name" value="PRK10901.1"/>
    <property type="match status" value="1"/>
</dbReference>
<dbReference type="InterPro" id="IPR029063">
    <property type="entry name" value="SAM-dependent_MTases_sf"/>
</dbReference>
<dbReference type="Proteomes" id="UP000252707">
    <property type="component" value="Unassembled WGS sequence"/>
</dbReference>
<keyword evidence="17" id="KW-1185">Reference proteome</keyword>
<evidence type="ECO:0000256" key="11">
    <source>
        <dbReference type="ARBA" id="ARBA00030399"/>
    </source>
</evidence>
<dbReference type="Pfam" id="PF01029">
    <property type="entry name" value="NusB"/>
    <property type="match status" value="1"/>
</dbReference>
<feature type="binding site" evidence="14">
    <location>
        <position position="303"/>
    </location>
    <ligand>
        <name>S-adenosyl-L-methionine</name>
        <dbReference type="ChEBI" id="CHEBI:59789"/>
    </ligand>
</feature>
<dbReference type="Gene3D" id="1.10.287.730">
    <property type="entry name" value="Helix hairpin bin"/>
    <property type="match status" value="1"/>
</dbReference>
<evidence type="ECO:0000256" key="6">
    <source>
        <dbReference type="ARBA" id="ARBA00022552"/>
    </source>
</evidence>
<organism evidence="16 17">
    <name type="scientific">Thioalbus denitrificans</name>
    <dbReference type="NCBI Taxonomy" id="547122"/>
    <lineage>
        <taxon>Bacteria</taxon>
        <taxon>Pseudomonadati</taxon>
        <taxon>Pseudomonadota</taxon>
        <taxon>Gammaproteobacteria</taxon>
        <taxon>Chromatiales</taxon>
        <taxon>Ectothiorhodospiraceae</taxon>
        <taxon>Thioalbus</taxon>
    </lineage>
</organism>
<dbReference type="AlphaFoldDB" id="A0A369CM05"/>
<dbReference type="PRINTS" id="PR02008">
    <property type="entry name" value="RCMTFAMILY"/>
</dbReference>
<proteinExistence type="inferred from homology"/>
<evidence type="ECO:0000256" key="7">
    <source>
        <dbReference type="ARBA" id="ARBA00022603"/>
    </source>
</evidence>
<evidence type="ECO:0000256" key="10">
    <source>
        <dbReference type="ARBA" id="ARBA00022884"/>
    </source>
</evidence>
<evidence type="ECO:0000256" key="5">
    <source>
        <dbReference type="ARBA" id="ARBA00022490"/>
    </source>
</evidence>
<dbReference type="InterPro" id="IPR049560">
    <property type="entry name" value="MeTrfase_RsmB-F_NOP2_cat"/>
</dbReference>
<evidence type="ECO:0000313" key="17">
    <source>
        <dbReference type="Proteomes" id="UP000252707"/>
    </source>
</evidence>
<keyword evidence="6" id="KW-0698">rRNA processing</keyword>
<dbReference type="Gene3D" id="3.40.50.150">
    <property type="entry name" value="Vaccinia Virus protein VP39"/>
    <property type="match status" value="1"/>
</dbReference>
<comment type="subcellular location">
    <subcellularLocation>
        <location evidence="2">Cytoplasm</location>
    </subcellularLocation>
</comment>
<dbReference type="NCBIfam" id="TIGR00563">
    <property type="entry name" value="rsmB"/>
    <property type="match status" value="1"/>
</dbReference>
<comment type="caution">
    <text evidence="16">The sequence shown here is derived from an EMBL/GenBank/DDBJ whole genome shotgun (WGS) entry which is preliminary data.</text>
</comment>
<dbReference type="GO" id="GO:0003723">
    <property type="term" value="F:RNA binding"/>
    <property type="evidence" value="ECO:0007669"/>
    <property type="project" value="UniProtKB-UniRule"/>
</dbReference>
<accession>A0A369CM05</accession>
<keyword evidence="9 14" id="KW-0949">S-adenosyl-L-methionine</keyword>
<dbReference type="OrthoDB" id="9810297at2"/>
<dbReference type="InterPro" id="IPR006027">
    <property type="entry name" value="NusB_RsmB_TIM44"/>
</dbReference>
<evidence type="ECO:0000256" key="9">
    <source>
        <dbReference type="ARBA" id="ARBA00022691"/>
    </source>
</evidence>
<dbReference type="FunFam" id="3.40.50.150:FF:000022">
    <property type="entry name" value="Ribosomal RNA small subunit methyltransferase B"/>
    <property type="match status" value="1"/>
</dbReference>
<dbReference type="Pfam" id="PF01189">
    <property type="entry name" value="Methyltr_RsmB-F"/>
    <property type="match status" value="1"/>
</dbReference>
<evidence type="ECO:0000256" key="3">
    <source>
        <dbReference type="ARBA" id="ARBA00007494"/>
    </source>
</evidence>
<evidence type="ECO:0000313" key="16">
    <source>
        <dbReference type="EMBL" id="RCX32894.1"/>
    </source>
</evidence>
<dbReference type="InterPro" id="IPR004573">
    <property type="entry name" value="rRNA_ssu_MeTfrase_B"/>
</dbReference>
<evidence type="ECO:0000256" key="14">
    <source>
        <dbReference type="PROSITE-ProRule" id="PRU01023"/>
    </source>
</evidence>
<evidence type="ECO:0000256" key="12">
    <source>
        <dbReference type="ARBA" id="ARBA00031088"/>
    </source>
</evidence>
<dbReference type="EMBL" id="QPJY01000001">
    <property type="protein sequence ID" value="RCX32894.1"/>
    <property type="molecule type" value="Genomic_DNA"/>
</dbReference>
<dbReference type="GO" id="GO:0006355">
    <property type="term" value="P:regulation of DNA-templated transcription"/>
    <property type="evidence" value="ECO:0007669"/>
    <property type="project" value="InterPro"/>
</dbReference>
<dbReference type="PANTHER" id="PTHR22807">
    <property type="entry name" value="NOP2 YEAST -RELATED NOL1/NOP2/FMU SUN DOMAIN-CONTAINING"/>
    <property type="match status" value="1"/>
</dbReference>
<keyword evidence="5" id="KW-0963">Cytoplasm</keyword>
<dbReference type="EC" id="2.1.1.176" evidence="4"/>
<dbReference type="GO" id="GO:0070475">
    <property type="term" value="P:rRNA base methylation"/>
    <property type="evidence" value="ECO:0007669"/>
    <property type="project" value="TreeGrafter"/>
</dbReference>
<keyword evidence="10 14" id="KW-0694">RNA-binding</keyword>
<dbReference type="PROSITE" id="PS51686">
    <property type="entry name" value="SAM_MT_RSMB_NOP"/>
    <property type="match status" value="1"/>
</dbReference>
<comment type="similarity">
    <text evidence="3 14">Belongs to the class I-like SAM-binding methyltransferase superfamily. RsmB/NOP family.</text>
</comment>
<dbReference type="InterPro" id="IPR018314">
    <property type="entry name" value="RsmB/NOL1/NOP2-like_CS"/>
</dbReference>
<feature type="binding site" evidence="14">
    <location>
        <begin position="253"/>
        <end position="259"/>
    </location>
    <ligand>
        <name>S-adenosyl-L-methionine</name>
        <dbReference type="ChEBI" id="CHEBI:59789"/>
    </ligand>
</feature>
<evidence type="ECO:0000256" key="1">
    <source>
        <dbReference type="ARBA" id="ARBA00002724"/>
    </source>
</evidence>
<evidence type="ECO:0000256" key="4">
    <source>
        <dbReference type="ARBA" id="ARBA00012140"/>
    </source>
</evidence>
<evidence type="ECO:0000256" key="8">
    <source>
        <dbReference type="ARBA" id="ARBA00022679"/>
    </source>
</evidence>
<feature type="binding site" evidence="14">
    <location>
        <position position="322"/>
    </location>
    <ligand>
        <name>S-adenosyl-L-methionine</name>
        <dbReference type="ChEBI" id="CHEBI:59789"/>
    </ligand>
</feature>
<dbReference type="SUPFAM" id="SSF48013">
    <property type="entry name" value="NusB-like"/>
    <property type="match status" value="1"/>
</dbReference>
<dbReference type="InterPro" id="IPR054728">
    <property type="entry name" value="RsmB-like_ferredoxin"/>
</dbReference>
<keyword evidence="7 14" id="KW-0489">Methyltransferase</keyword>
<name>A0A369CM05_9GAMM</name>
<dbReference type="GO" id="GO:0009383">
    <property type="term" value="F:rRNA (cytosine-C5-)-methyltransferase activity"/>
    <property type="evidence" value="ECO:0007669"/>
    <property type="project" value="TreeGrafter"/>
</dbReference>
<dbReference type="CDD" id="cd02440">
    <property type="entry name" value="AdoMet_MTases"/>
    <property type="match status" value="1"/>
</dbReference>
<dbReference type="GO" id="GO:0005829">
    <property type="term" value="C:cytosol"/>
    <property type="evidence" value="ECO:0007669"/>
    <property type="project" value="TreeGrafter"/>
</dbReference>
<gene>
    <name evidence="16" type="ORF">DFQ59_101192</name>
</gene>
<dbReference type="Pfam" id="PF22458">
    <property type="entry name" value="RsmF-B_ferredox"/>
    <property type="match status" value="1"/>
</dbReference>
<dbReference type="SUPFAM" id="SSF53335">
    <property type="entry name" value="S-adenosyl-L-methionine-dependent methyltransferases"/>
    <property type="match status" value="1"/>
</dbReference>
<dbReference type="InterPro" id="IPR023267">
    <property type="entry name" value="RCMT"/>
</dbReference>
<reference evidence="16 17" key="1">
    <citation type="submission" date="2018-07" db="EMBL/GenBank/DDBJ databases">
        <title>Genomic Encyclopedia of Type Strains, Phase IV (KMG-IV): sequencing the most valuable type-strain genomes for metagenomic binning, comparative biology and taxonomic classification.</title>
        <authorList>
            <person name="Goeker M."/>
        </authorList>
    </citation>
    <scope>NUCLEOTIDE SEQUENCE [LARGE SCALE GENOMIC DNA]</scope>
    <source>
        <strain evidence="16 17">DSM 26407</strain>
    </source>
</reference>
<evidence type="ECO:0000256" key="2">
    <source>
        <dbReference type="ARBA" id="ARBA00004496"/>
    </source>
</evidence>
<sequence length="436" mass="47442">MNLRALAARVVNQVAAQGRSLDTVLPPALGQVRAPRDRPLLQQLCYGTLRWQPRLAWLAGQLLNQPLKARDAELGALLWVGLYQLEHLRIPAHAAVAETVEAARALGRPWATRLVNAVLRGYQRRGAELNRRADGDPVARHAHPDWLLERLRTDWPGEWEAVVAANNRQPPMTLRISRLHHPDPAAYLERLAAAGLDPRPVPGQPWAVSIDPVAEVRSLPGFDHGEVSVQDAAAQLAAVLLEAAPGQRVLDACAAPGGKTAHILELTPGLAELVALDISAERLGRVRENLDRLGLGCTLSSGDAARPEGWWDGTPFDRILLDAPCSATGVIRRHPDIKLLRRPADIPELARTQAAILTALWPLLRPGGMLVYATCSALAAENEQVVEAFLATHGDARERPIAAGWGLARPVGRQILPGQEDRDGFFYARLEKPAEP</sequence>
<dbReference type="InterPro" id="IPR001678">
    <property type="entry name" value="MeTrfase_RsmB-F_NOP2_dom"/>
</dbReference>